<evidence type="ECO:0000256" key="1">
    <source>
        <dbReference type="ARBA" id="ARBA00006525"/>
    </source>
</evidence>
<keyword evidence="4" id="KW-1185">Reference proteome</keyword>
<dbReference type="RefSeq" id="WP_082777435.1">
    <property type="nucleotide sequence ID" value="NZ_JBFALK010000011.1"/>
</dbReference>
<dbReference type="Proteomes" id="UP001551675">
    <property type="component" value="Unassembled WGS sequence"/>
</dbReference>
<dbReference type="PANTHER" id="PTHR43022">
    <property type="entry name" value="PROTEIN SMF"/>
    <property type="match status" value="1"/>
</dbReference>
<dbReference type="PANTHER" id="PTHR43022:SF1">
    <property type="entry name" value="PROTEIN SMF"/>
    <property type="match status" value="1"/>
</dbReference>
<organism evidence="3 4">
    <name type="scientific">Microtetraspora glauca</name>
    <dbReference type="NCBI Taxonomy" id="1996"/>
    <lineage>
        <taxon>Bacteria</taxon>
        <taxon>Bacillati</taxon>
        <taxon>Actinomycetota</taxon>
        <taxon>Actinomycetes</taxon>
        <taxon>Streptosporangiales</taxon>
        <taxon>Streptosporangiaceae</taxon>
        <taxon>Microtetraspora</taxon>
    </lineage>
</organism>
<comment type="similarity">
    <text evidence="1">Belongs to the DprA/Smf family.</text>
</comment>
<gene>
    <name evidence="3" type="ORF">AB0I59_20725</name>
</gene>
<dbReference type="Pfam" id="PF02481">
    <property type="entry name" value="DNA_processg_A"/>
    <property type="match status" value="1"/>
</dbReference>
<protein>
    <submittedName>
        <fullName evidence="3">DNA-processing protein DprA</fullName>
    </submittedName>
</protein>
<dbReference type="InterPro" id="IPR003488">
    <property type="entry name" value="DprA"/>
</dbReference>
<evidence type="ECO:0000313" key="4">
    <source>
        <dbReference type="Proteomes" id="UP001551675"/>
    </source>
</evidence>
<evidence type="ECO:0000313" key="3">
    <source>
        <dbReference type="EMBL" id="MEV0971061.1"/>
    </source>
</evidence>
<dbReference type="EMBL" id="JBFALK010000011">
    <property type="protein sequence ID" value="MEV0971061.1"/>
    <property type="molecule type" value="Genomic_DNA"/>
</dbReference>
<proteinExistence type="inferred from homology"/>
<sequence>MSDPNVGLVKIMSFAKEQAAVLALTKATPGPWHHTSRIIQASRSALRLMEGDFSGLDEDGLTHAAAVVSRIQPGDLARAEALITEMRAQDVHLVTVLEQEYPCNLEFTYNFPPFLWTRGQFMSDDRRSIAVAGEGKQVLDRARHAARAVAEAGFTVVAGISSEIESAIHRSVLAVGGRSIATLTHGITAPMDSPPNATVAKEIARAGVLVSRFWPTAEPTAAAISLSRIVTTGLAAAVFILNGEEGSGAAMQAEIALNHGKHVFVPHSLHQEQLWVRRLAYRGGITVVKGIDDLLIEAVNLVDVTRQPTRF</sequence>
<name>A0ABV3GHC3_MICGL</name>
<evidence type="ECO:0000259" key="2">
    <source>
        <dbReference type="Pfam" id="PF02481"/>
    </source>
</evidence>
<comment type="caution">
    <text evidence="3">The sequence shown here is derived from an EMBL/GenBank/DDBJ whole genome shotgun (WGS) entry which is preliminary data.</text>
</comment>
<reference evidence="3 4" key="1">
    <citation type="submission" date="2024-06" db="EMBL/GenBank/DDBJ databases">
        <title>The Natural Products Discovery Center: Release of the First 8490 Sequenced Strains for Exploring Actinobacteria Biosynthetic Diversity.</title>
        <authorList>
            <person name="Kalkreuter E."/>
            <person name="Kautsar S.A."/>
            <person name="Yang D."/>
            <person name="Bader C.D."/>
            <person name="Teijaro C.N."/>
            <person name="Fluegel L."/>
            <person name="Davis C.M."/>
            <person name="Simpson J.R."/>
            <person name="Lauterbach L."/>
            <person name="Steele A.D."/>
            <person name="Gui C."/>
            <person name="Meng S."/>
            <person name="Li G."/>
            <person name="Viehrig K."/>
            <person name="Ye F."/>
            <person name="Su P."/>
            <person name="Kiefer A.F."/>
            <person name="Nichols A."/>
            <person name="Cepeda A.J."/>
            <person name="Yan W."/>
            <person name="Fan B."/>
            <person name="Jiang Y."/>
            <person name="Adhikari A."/>
            <person name="Zheng C.-J."/>
            <person name="Schuster L."/>
            <person name="Cowan T.M."/>
            <person name="Smanski M.J."/>
            <person name="Chevrette M.G."/>
            <person name="De Carvalho L.P.S."/>
            <person name="Shen B."/>
        </authorList>
    </citation>
    <scope>NUCLEOTIDE SEQUENCE [LARGE SCALE GENOMIC DNA]</scope>
    <source>
        <strain evidence="3 4">NPDC050100</strain>
    </source>
</reference>
<dbReference type="SUPFAM" id="SSF102405">
    <property type="entry name" value="MCP/YpsA-like"/>
    <property type="match status" value="1"/>
</dbReference>
<dbReference type="InterPro" id="IPR057666">
    <property type="entry name" value="DrpA_SLOG"/>
</dbReference>
<accession>A0ABV3GHC3</accession>
<feature type="domain" description="Smf/DprA SLOG" evidence="2">
    <location>
        <begin position="93"/>
        <end position="295"/>
    </location>
</feature>
<dbReference type="Gene3D" id="3.40.50.450">
    <property type="match status" value="1"/>
</dbReference>